<dbReference type="SUPFAM" id="SSF56935">
    <property type="entry name" value="Porins"/>
    <property type="match status" value="1"/>
</dbReference>
<keyword evidence="7 11" id="KW-0798">TonB box</keyword>
<evidence type="ECO:0000313" key="15">
    <source>
        <dbReference type="EMBL" id="RWY38825.1"/>
    </source>
</evidence>
<evidence type="ECO:0000256" key="3">
    <source>
        <dbReference type="ARBA" id="ARBA00022452"/>
    </source>
</evidence>
<keyword evidence="6" id="KW-0406">Ion transport</keyword>
<dbReference type="CDD" id="cd01347">
    <property type="entry name" value="ligand_gated_channel"/>
    <property type="match status" value="1"/>
</dbReference>
<dbReference type="GO" id="GO:0006811">
    <property type="term" value="P:monoatomic ion transport"/>
    <property type="evidence" value="ECO:0007669"/>
    <property type="project" value="UniProtKB-KW"/>
</dbReference>
<dbReference type="Proteomes" id="UP000287168">
    <property type="component" value="Unassembled WGS sequence"/>
</dbReference>
<evidence type="ECO:0000256" key="9">
    <source>
        <dbReference type="ARBA" id="ARBA00023237"/>
    </source>
</evidence>
<sequence>MSCWPLWALSGDDPMRSSSLSVLAISIVLPAISAPAFSQTETTLDPVVVSGGLTPMRAADYGRAFSVVTAEEIEKRGITTVQDALRAVPGVSVNGTGREMGQVRIRGGEGDHTLVLIDGVPAAGGSREYMFAGLETNNIERIEVLRGPQAAFFGSNASSGVINIITRKAEGTGYGGQFELGNGHNVSAYTQVRGQNGGLRVSFGELKDNGHDLSGSNGEKDGMSRQWAQLSGDWQATERLSFSMLARWADEVHENDPEPDTGTGTNLTNILSDDPDSGSFRQEHALSFAARYGRTDERVVHHLSVANVISKSRWYLNNVPDRAETRSLKYRAEIGLDGSVASAGHVLNLLAERQLENFIGAYQPLTKRQQSSFAAEYRGNLADNLSLQFGLRHDLNTVYDDFTSWNAAISYQINDQIRLHASAGRARVLPTWSELYTVTSNFVGNPNLKPEINNSIDLGVEFSTADGRGLVDVTLFKERLKNEIYGVSNGTSSSPVNRVEDSDRQGVEVSGRWAMNQQLSFGANYTWLDATEWDGSPEIRRPKHELGLNATWVSQDDRLTLNGNLRLVSGNWDKARLSTGTVTAKMPTYAVVNVAASYKLRDNLTLTGRVNNLFDKDYADAWDYKSPERNIWVGVKADF</sequence>
<keyword evidence="9 10" id="KW-0998">Cell outer membrane</keyword>
<dbReference type="InterPro" id="IPR036942">
    <property type="entry name" value="Beta-barrel_TonB_sf"/>
</dbReference>
<dbReference type="GO" id="GO:0009279">
    <property type="term" value="C:cell outer membrane"/>
    <property type="evidence" value="ECO:0007669"/>
    <property type="project" value="UniProtKB-SubCell"/>
</dbReference>
<evidence type="ECO:0000259" key="14">
    <source>
        <dbReference type="Pfam" id="PF07715"/>
    </source>
</evidence>
<evidence type="ECO:0000259" key="13">
    <source>
        <dbReference type="Pfam" id="PF00593"/>
    </source>
</evidence>
<evidence type="ECO:0000256" key="2">
    <source>
        <dbReference type="ARBA" id="ARBA00022448"/>
    </source>
</evidence>
<feature type="compositionally biased region" description="Polar residues" evidence="12">
    <location>
        <begin position="262"/>
        <end position="271"/>
    </location>
</feature>
<keyword evidence="16" id="KW-1185">Reference proteome</keyword>
<reference evidence="15 16" key="1">
    <citation type="journal article" date="2015" name="Int. J. Syst. Evol. Microbiol.">
        <title>Gemmobacter intermedius sp. nov., isolated from a white stork (Ciconia ciconia).</title>
        <authorList>
            <person name="Kampfer P."/>
            <person name="Jerzak L."/>
            <person name="Wilharm G."/>
            <person name="Golke J."/>
            <person name="Busse H.J."/>
            <person name="Glaeser S.P."/>
        </authorList>
    </citation>
    <scope>NUCLEOTIDE SEQUENCE [LARGE SCALE GENOMIC DNA]</scope>
    <source>
        <strain evidence="15 16">119/4</strain>
    </source>
</reference>
<feature type="domain" description="TonB-dependent receptor-like beta-barrel" evidence="13">
    <location>
        <begin position="189"/>
        <end position="613"/>
    </location>
</feature>
<evidence type="ECO:0000256" key="4">
    <source>
        <dbReference type="ARBA" id="ARBA00022692"/>
    </source>
</evidence>
<feature type="domain" description="TonB-dependent receptor plug" evidence="14">
    <location>
        <begin position="61"/>
        <end position="161"/>
    </location>
</feature>
<keyword evidence="3 10" id="KW-1134">Transmembrane beta strand</keyword>
<dbReference type="OrthoDB" id="9760333at2"/>
<proteinExistence type="inferred from homology"/>
<dbReference type="GO" id="GO:0015889">
    <property type="term" value="P:cobalamin transport"/>
    <property type="evidence" value="ECO:0007669"/>
    <property type="project" value="TreeGrafter"/>
</dbReference>
<dbReference type="EMBL" id="SBLC01000029">
    <property type="protein sequence ID" value="RWY38825.1"/>
    <property type="molecule type" value="Genomic_DNA"/>
</dbReference>
<evidence type="ECO:0000256" key="7">
    <source>
        <dbReference type="ARBA" id="ARBA00023077"/>
    </source>
</evidence>
<keyword evidence="15" id="KW-0675">Receptor</keyword>
<feature type="region of interest" description="Disordered" evidence="12">
    <location>
        <begin position="252"/>
        <end position="276"/>
    </location>
</feature>
<evidence type="ECO:0000256" key="6">
    <source>
        <dbReference type="ARBA" id="ARBA00023065"/>
    </source>
</evidence>
<dbReference type="InterPro" id="IPR000531">
    <property type="entry name" value="Beta-barrel_TonB"/>
</dbReference>
<dbReference type="PANTHER" id="PTHR30069:SF53">
    <property type="entry name" value="COLICIN I RECEPTOR-RELATED"/>
    <property type="match status" value="1"/>
</dbReference>
<dbReference type="AlphaFoldDB" id="A0A444M8N7"/>
<evidence type="ECO:0000256" key="10">
    <source>
        <dbReference type="PROSITE-ProRule" id="PRU01360"/>
    </source>
</evidence>
<comment type="subcellular location">
    <subcellularLocation>
        <location evidence="1 10">Cell outer membrane</location>
        <topology evidence="1 10">Multi-pass membrane protein</topology>
    </subcellularLocation>
</comment>
<dbReference type="PANTHER" id="PTHR30069">
    <property type="entry name" value="TONB-DEPENDENT OUTER MEMBRANE RECEPTOR"/>
    <property type="match status" value="1"/>
</dbReference>
<evidence type="ECO:0000256" key="11">
    <source>
        <dbReference type="RuleBase" id="RU003357"/>
    </source>
</evidence>
<dbReference type="Pfam" id="PF07715">
    <property type="entry name" value="Plug"/>
    <property type="match status" value="1"/>
</dbReference>
<evidence type="ECO:0000256" key="8">
    <source>
        <dbReference type="ARBA" id="ARBA00023136"/>
    </source>
</evidence>
<dbReference type="Gene3D" id="2.170.130.10">
    <property type="entry name" value="TonB-dependent receptor, plug domain"/>
    <property type="match status" value="1"/>
</dbReference>
<keyword evidence="2 10" id="KW-0813">Transport</keyword>
<dbReference type="InterPro" id="IPR037066">
    <property type="entry name" value="Plug_dom_sf"/>
</dbReference>
<dbReference type="InterPro" id="IPR039426">
    <property type="entry name" value="TonB-dep_rcpt-like"/>
</dbReference>
<evidence type="ECO:0000256" key="1">
    <source>
        <dbReference type="ARBA" id="ARBA00004571"/>
    </source>
</evidence>
<dbReference type="InterPro" id="IPR012910">
    <property type="entry name" value="Plug_dom"/>
</dbReference>
<evidence type="ECO:0000256" key="5">
    <source>
        <dbReference type="ARBA" id="ARBA00022729"/>
    </source>
</evidence>
<gene>
    <name evidence="15" type="ORF">EP867_15270</name>
</gene>
<keyword evidence="5" id="KW-0732">Signal</keyword>
<comment type="similarity">
    <text evidence="10 11">Belongs to the TonB-dependent receptor family.</text>
</comment>
<dbReference type="Gene3D" id="2.40.170.20">
    <property type="entry name" value="TonB-dependent receptor, beta-barrel domain"/>
    <property type="match status" value="1"/>
</dbReference>
<name>A0A444M8N7_9RHOB</name>
<accession>A0A444M8N7</accession>
<dbReference type="PROSITE" id="PS52016">
    <property type="entry name" value="TONB_DEPENDENT_REC_3"/>
    <property type="match status" value="1"/>
</dbReference>
<keyword evidence="8 10" id="KW-0472">Membrane</keyword>
<organism evidence="15 16">
    <name type="scientific">Falsigemmobacter intermedius</name>
    <dbReference type="NCBI Taxonomy" id="1553448"/>
    <lineage>
        <taxon>Bacteria</taxon>
        <taxon>Pseudomonadati</taxon>
        <taxon>Pseudomonadota</taxon>
        <taxon>Alphaproteobacteria</taxon>
        <taxon>Rhodobacterales</taxon>
        <taxon>Paracoccaceae</taxon>
        <taxon>Falsigemmobacter</taxon>
    </lineage>
</organism>
<comment type="caution">
    <text evidence="15">The sequence shown here is derived from an EMBL/GenBank/DDBJ whole genome shotgun (WGS) entry which is preliminary data.</text>
</comment>
<dbReference type="Pfam" id="PF00593">
    <property type="entry name" value="TonB_dep_Rec_b-barrel"/>
    <property type="match status" value="1"/>
</dbReference>
<protein>
    <submittedName>
        <fullName evidence="15">TonB-dependent receptor</fullName>
    </submittedName>
</protein>
<evidence type="ECO:0000256" key="12">
    <source>
        <dbReference type="SAM" id="MobiDB-lite"/>
    </source>
</evidence>
<keyword evidence="4 10" id="KW-0812">Transmembrane</keyword>
<evidence type="ECO:0000313" key="16">
    <source>
        <dbReference type="Proteomes" id="UP000287168"/>
    </source>
</evidence>